<evidence type="ECO:0000313" key="2">
    <source>
        <dbReference type="Proteomes" id="UP000474757"/>
    </source>
</evidence>
<dbReference type="Gene3D" id="2.60.120.1140">
    <property type="entry name" value="Protein of unknown function DUF192"/>
    <property type="match status" value="1"/>
</dbReference>
<name>A0A6B2JQK4_9RHOB</name>
<accession>A0A6B2JQK4</accession>
<dbReference type="PANTHER" id="PTHR37953">
    <property type="entry name" value="UPF0127 PROTEIN MJ1496"/>
    <property type="match status" value="1"/>
</dbReference>
<reference evidence="1 2" key="1">
    <citation type="submission" date="2020-02" db="EMBL/GenBank/DDBJ databases">
        <title>Pseudoroseicyclus tamarix, sp. nov., isolated from offshore sediment of a Tamarix chinensis forest.</title>
        <authorList>
            <person name="Gai Y."/>
        </authorList>
    </citation>
    <scope>NUCLEOTIDE SEQUENCE [LARGE SCALE GENOMIC DNA]</scope>
    <source>
        <strain evidence="1 2">CLL3-39</strain>
    </source>
</reference>
<dbReference type="Proteomes" id="UP000474757">
    <property type="component" value="Unassembled WGS sequence"/>
</dbReference>
<proteinExistence type="predicted"/>
<dbReference type="Pfam" id="PF02643">
    <property type="entry name" value="DUF192"/>
    <property type="match status" value="1"/>
</dbReference>
<comment type="caution">
    <text evidence="1">The sequence shown here is derived from an EMBL/GenBank/DDBJ whole genome shotgun (WGS) entry which is preliminary data.</text>
</comment>
<sequence length="143" mass="15402">MLAGAAQAVTCAEDRVIVSGDWGQAAFRAEIADEPAERSQGLMNVPQMGTMEGMLFVYPEPTHATFWMRNTLIPLDMLFFDETGTLTALHENAVPMDETTIDGGQGVQYVLEINGGMARRLGIEEGDLMAHPALGEDAALACE</sequence>
<dbReference type="PANTHER" id="PTHR37953:SF1">
    <property type="entry name" value="UPF0127 PROTEIN MJ1496"/>
    <property type="match status" value="1"/>
</dbReference>
<protein>
    <submittedName>
        <fullName evidence="1">DUF192 domain-containing protein</fullName>
    </submittedName>
</protein>
<organism evidence="1 2">
    <name type="scientific">Pseudoroseicyclus tamaricis</name>
    <dbReference type="NCBI Taxonomy" id="2705421"/>
    <lineage>
        <taxon>Bacteria</taxon>
        <taxon>Pseudomonadati</taxon>
        <taxon>Pseudomonadota</taxon>
        <taxon>Alphaproteobacteria</taxon>
        <taxon>Rhodobacterales</taxon>
        <taxon>Paracoccaceae</taxon>
        <taxon>Pseudoroseicyclus</taxon>
    </lineage>
</organism>
<dbReference type="EMBL" id="JAAGAB010000002">
    <property type="protein sequence ID" value="NDV00967.1"/>
    <property type="molecule type" value="Genomic_DNA"/>
</dbReference>
<dbReference type="InterPro" id="IPR003795">
    <property type="entry name" value="DUF192"/>
</dbReference>
<gene>
    <name evidence="1" type="ORF">GZA08_08295</name>
</gene>
<evidence type="ECO:0000313" key="1">
    <source>
        <dbReference type="EMBL" id="NDV00967.1"/>
    </source>
</evidence>
<dbReference type="RefSeq" id="WP_163893782.1">
    <property type="nucleotide sequence ID" value="NZ_JAAFYS010000002.1"/>
</dbReference>
<keyword evidence="2" id="KW-1185">Reference proteome</keyword>
<dbReference type="InterPro" id="IPR038695">
    <property type="entry name" value="Saro_0823-like_sf"/>
</dbReference>
<dbReference type="AlphaFoldDB" id="A0A6B2JQK4"/>